<protein>
    <submittedName>
        <fullName evidence="2">Uncharacterized protein</fullName>
    </submittedName>
</protein>
<dbReference type="EMBL" id="MN739651">
    <property type="protein sequence ID" value="QHT18229.1"/>
    <property type="molecule type" value="Genomic_DNA"/>
</dbReference>
<keyword evidence="1" id="KW-0472">Membrane</keyword>
<keyword evidence="1" id="KW-1133">Transmembrane helix</keyword>
<evidence type="ECO:0000256" key="1">
    <source>
        <dbReference type="SAM" id="Phobius"/>
    </source>
</evidence>
<reference evidence="2" key="1">
    <citation type="journal article" date="2020" name="Nature">
        <title>Giant virus diversity and host interactions through global metagenomics.</title>
        <authorList>
            <person name="Schulz F."/>
            <person name="Roux S."/>
            <person name="Paez-Espino D."/>
            <person name="Jungbluth S."/>
            <person name="Walsh D.A."/>
            <person name="Denef V.J."/>
            <person name="McMahon K.D."/>
            <person name="Konstantinidis K.T."/>
            <person name="Eloe-Fadrosh E.A."/>
            <person name="Kyrpides N.C."/>
            <person name="Woyke T."/>
        </authorList>
    </citation>
    <scope>NUCLEOTIDE SEQUENCE</scope>
    <source>
        <strain evidence="2">GVMAG-M-3300023174-3</strain>
    </source>
</reference>
<proteinExistence type="predicted"/>
<sequence length="79" mass="9078">MNGIKLFLRNHKLSVAILFFILLFTGVHITKPGFIYTENGGFRTFGVGYRDKTVIPIWIASIAIAILSYWFVLWLVMNL</sequence>
<organism evidence="2">
    <name type="scientific">viral metagenome</name>
    <dbReference type="NCBI Taxonomy" id="1070528"/>
    <lineage>
        <taxon>unclassified sequences</taxon>
        <taxon>metagenomes</taxon>
        <taxon>organismal metagenomes</taxon>
    </lineage>
</organism>
<dbReference type="AlphaFoldDB" id="A0A6C0DQS8"/>
<keyword evidence="1" id="KW-0812">Transmembrane</keyword>
<name>A0A6C0DQS8_9ZZZZ</name>
<accession>A0A6C0DQS8</accession>
<evidence type="ECO:0000313" key="2">
    <source>
        <dbReference type="EMBL" id="QHT18229.1"/>
    </source>
</evidence>
<feature type="transmembrane region" description="Helical" evidence="1">
    <location>
        <begin position="53"/>
        <end position="76"/>
    </location>
</feature>